<reference evidence="2 3" key="1">
    <citation type="submission" date="2021-12" db="EMBL/GenBank/DDBJ databases">
        <title>Discovery of the Pendulisporaceae a myxobacterial family with distinct sporulation behavior and unique specialized metabolism.</title>
        <authorList>
            <person name="Garcia R."/>
            <person name="Popoff A."/>
            <person name="Bader C.D."/>
            <person name="Loehr J."/>
            <person name="Walesch S."/>
            <person name="Walt C."/>
            <person name="Boldt J."/>
            <person name="Bunk B."/>
            <person name="Haeckl F.J.F.P.J."/>
            <person name="Gunesch A.P."/>
            <person name="Birkelbach J."/>
            <person name="Nuebel U."/>
            <person name="Pietschmann T."/>
            <person name="Bach T."/>
            <person name="Mueller R."/>
        </authorList>
    </citation>
    <scope>NUCLEOTIDE SEQUENCE [LARGE SCALE GENOMIC DNA]</scope>
    <source>
        <strain evidence="2 3">MSr12523</strain>
    </source>
</reference>
<dbReference type="EMBL" id="CP089982">
    <property type="protein sequence ID" value="WXA93041.1"/>
    <property type="molecule type" value="Genomic_DNA"/>
</dbReference>
<dbReference type="RefSeq" id="WP_394843640.1">
    <property type="nucleotide sequence ID" value="NZ_CP089982.1"/>
</dbReference>
<gene>
    <name evidence="2" type="ORF">LZC95_42140</name>
</gene>
<feature type="compositionally biased region" description="Basic residues" evidence="1">
    <location>
        <begin position="148"/>
        <end position="158"/>
    </location>
</feature>
<proteinExistence type="predicted"/>
<evidence type="ECO:0000313" key="2">
    <source>
        <dbReference type="EMBL" id="WXA93041.1"/>
    </source>
</evidence>
<dbReference type="Proteomes" id="UP001379533">
    <property type="component" value="Chromosome"/>
</dbReference>
<keyword evidence="3" id="KW-1185">Reference proteome</keyword>
<evidence type="ECO:0000313" key="3">
    <source>
        <dbReference type="Proteomes" id="UP001379533"/>
    </source>
</evidence>
<organism evidence="2 3">
    <name type="scientific">Pendulispora brunnea</name>
    <dbReference type="NCBI Taxonomy" id="2905690"/>
    <lineage>
        <taxon>Bacteria</taxon>
        <taxon>Pseudomonadati</taxon>
        <taxon>Myxococcota</taxon>
        <taxon>Myxococcia</taxon>
        <taxon>Myxococcales</taxon>
        <taxon>Sorangiineae</taxon>
        <taxon>Pendulisporaceae</taxon>
        <taxon>Pendulispora</taxon>
    </lineage>
</organism>
<accession>A0ABZ2K2U7</accession>
<name>A0ABZ2K2U7_9BACT</name>
<sequence>MTARKSGPLAAVKAKFGDKEKLVAAVKEFTSDDLWVSRTNKGKGLDHVSNAKLLRLHATFSAVKEKFGSRAKLIDAILELEKRTKDEGYKTRLSAYPVPRLYDLYRSTKKRTDAKSKPAAPAKKEAAPAKKAAAKKAPAKKAAAAKKPAAKKAAAKKK</sequence>
<evidence type="ECO:0000256" key="1">
    <source>
        <dbReference type="SAM" id="MobiDB-lite"/>
    </source>
</evidence>
<protein>
    <submittedName>
        <fullName evidence="2">Uncharacterized protein</fullName>
    </submittedName>
</protein>
<feature type="compositionally biased region" description="Basic and acidic residues" evidence="1">
    <location>
        <begin position="110"/>
        <end position="128"/>
    </location>
</feature>
<feature type="region of interest" description="Disordered" evidence="1">
    <location>
        <begin position="107"/>
        <end position="158"/>
    </location>
</feature>